<dbReference type="InterPro" id="IPR000415">
    <property type="entry name" value="Nitroreductase-like"/>
</dbReference>
<reference evidence="1" key="1">
    <citation type="submission" date="2019-08" db="EMBL/GenBank/DDBJ databases">
        <authorList>
            <person name="Kucharzyk K."/>
            <person name="Murdoch R.W."/>
            <person name="Higgins S."/>
            <person name="Loffler F."/>
        </authorList>
    </citation>
    <scope>NUCLEOTIDE SEQUENCE</scope>
</reference>
<dbReference type="GO" id="GO:0016491">
    <property type="term" value="F:oxidoreductase activity"/>
    <property type="evidence" value="ECO:0007669"/>
    <property type="project" value="InterPro"/>
</dbReference>
<protein>
    <recommendedName>
        <fullName evidence="2">Nitroreductase domain-containing protein</fullName>
    </recommendedName>
</protein>
<comment type="caution">
    <text evidence="1">The sequence shown here is derived from an EMBL/GenBank/DDBJ whole genome shotgun (WGS) entry which is preliminary data.</text>
</comment>
<organism evidence="1">
    <name type="scientific">bioreactor metagenome</name>
    <dbReference type="NCBI Taxonomy" id="1076179"/>
    <lineage>
        <taxon>unclassified sequences</taxon>
        <taxon>metagenomes</taxon>
        <taxon>ecological metagenomes</taxon>
    </lineage>
</organism>
<proteinExistence type="predicted"/>
<accession>A0A645J486</accession>
<name>A0A645J486_9ZZZZ</name>
<dbReference type="EMBL" id="VSSQ01131162">
    <property type="protein sequence ID" value="MPN58458.1"/>
    <property type="molecule type" value="Genomic_DNA"/>
</dbReference>
<evidence type="ECO:0000313" key="1">
    <source>
        <dbReference type="EMBL" id="MPN58458.1"/>
    </source>
</evidence>
<dbReference type="AlphaFoldDB" id="A0A645J486"/>
<sequence>MVLAALEQGVYSTWVSYFSVSEVSKLLNLPSSYIPSEILVFGYPEGEVKPRIKKKKEEIVFLNSYT</sequence>
<gene>
    <name evidence="1" type="ORF">SDC9_206163</name>
</gene>
<dbReference type="SUPFAM" id="SSF55469">
    <property type="entry name" value="FMN-dependent nitroreductase-like"/>
    <property type="match status" value="1"/>
</dbReference>
<dbReference type="Gene3D" id="3.40.109.10">
    <property type="entry name" value="NADH Oxidase"/>
    <property type="match status" value="1"/>
</dbReference>
<evidence type="ECO:0008006" key="2">
    <source>
        <dbReference type="Google" id="ProtNLM"/>
    </source>
</evidence>